<gene>
    <name evidence="1" type="ORF">FIBSPDRAFT_868505</name>
</gene>
<accession>A0A166D395</accession>
<name>A0A166D395_9AGAM</name>
<sequence>MQNGINLPFGARGHQPGINAWRFEVSRTLGKERTPSQIIRPNGNSGRVGDRGEGRGDLWASKMEVVLLWTCSRMGVQYG</sequence>
<organism evidence="1 2">
    <name type="scientific">Athelia psychrophila</name>
    <dbReference type="NCBI Taxonomy" id="1759441"/>
    <lineage>
        <taxon>Eukaryota</taxon>
        <taxon>Fungi</taxon>
        <taxon>Dikarya</taxon>
        <taxon>Basidiomycota</taxon>
        <taxon>Agaricomycotina</taxon>
        <taxon>Agaricomycetes</taxon>
        <taxon>Agaricomycetidae</taxon>
        <taxon>Atheliales</taxon>
        <taxon>Atheliaceae</taxon>
        <taxon>Athelia</taxon>
    </lineage>
</organism>
<reference evidence="1 2" key="1">
    <citation type="journal article" date="2016" name="Mol. Biol. Evol.">
        <title>Comparative Genomics of Early-Diverging Mushroom-Forming Fungi Provides Insights into the Origins of Lignocellulose Decay Capabilities.</title>
        <authorList>
            <person name="Nagy L.G."/>
            <person name="Riley R."/>
            <person name="Tritt A."/>
            <person name="Adam C."/>
            <person name="Daum C."/>
            <person name="Floudas D."/>
            <person name="Sun H."/>
            <person name="Yadav J.S."/>
            <person name="Pangilinan J."/>
            <person name="Larsson K.H."/>
            <person name="Matsuura K."/>
            <person name="Barry K."/>
            <person name="Labutti K."/>
            <person name="Kuo R."/>
            <person name="Ohm R.A."/>
            <person name="Bhattacharya S.S."/>
            <person name="Shirouzu T."/>
            <person name="Yoshinaga Y."/>
            <person name="Martin F.M."/>
            <person name="Grigoriev I.V."/>
            <person name="Hibbett D.S."/>
        </authorList>
    </citation>
    <scope>NUCLEOTIDE SEQUENCE [LARGE SCALE GENOMIC DNA]</scope>
    <source>
        <strain evidence="1 2">CBS 109695</strain>
    </source>
</reference>
<protein>
    <submittedName>
        <fullName evidence="1">Uncharacterized protein</fullName>
    </submittedName>
</protein>
<evidence type="ECO:0000313" key="2">
    <source>
        <dbReference type="Proteomes" id="UP000076532"/>
    </source>
</evidence>
<dbReference type="EMBL" id="KV417620">
    <property type="protein sequence ID" value="KZP14269.1"/>
    <property type="molecule type" value="Genomic_DNA"/>
</dbReference>
<evidence type="ECO:0000313" key="1">
    <source>
        <dbReference type="EMBL" id="KZP14269.1"/>
    </source>
</evidence>
<keyword evidence="2" id="KW-1185">Reference proteome</keyword>
<dbReference type="AlphaFoldDB" id="A0A166D395"/>
<proteinExistence type="predicted"/>
<dbReference type="Proteomes" id="UP000076532">
    <property type="component" value="Unassembled WGS sequence"/>
</dbReference>